<evidence type="ECO:0000256" key="6">
    <source>
        <dbReference type="ARBA" id="ARBA00022777"/>
    </source>
</evidence>
<keyword evidence="9" id="KW-0472">Membrane</keyword>
<comment type="caution">
    <text evidence="11">The sequence shown here is derived from an EMBL/GenBank/DDBJ whole genome shotgun (WGS) entry which is preliminary data.</text>
</comment>
<feature type="transmembrane region" description="Helical" evidence="9">
    <location>
        <begin position="65"/>
        <end position="82"/>
    </location>
</feature>
<dbReference type="SUPFAM" id="SSF55874">
    <property type="entry name" value="ATPase domain of HSP90 chaperone/DNA topoisomerase II/histidine kinase"/>
    <property type="match status" value="1"/>
</dbReference>
<dbReference type="PANTHER" id="PTHR24421">
    <property type="entry name" value="NITRATE/NITRITE SENSOR PROTEIN NARX-RELATED"/>
    <property type="match status" value="1"/>
</dbReference>
<evidence type="ECO:0000256" key="7">
    <source>
        <dbReference type="ARBA" id="ARBA00022840"/>
    </source>
</evidence>
<feature type="transmembrane region" description="Helical" evidence="9">
    <location>
        <begin position="37"/>
        <end position="60"/>
    </location>
</feature>
<reference evidence="11 12" key="1">
    <citation type="submission" date="2017-10" db="EMBL/GenBank/DDBJ databases">
        <title>Sequencing the genomes of 1000 actinobacteria strains.</title>
        <authorList>
            <person name="Klenk H.-P."/>
        </authorList>
    </citation>
    <scope>NUCLEOTIDE SEQUENCE [LARGE SCALE GENOMIC DNA]</scope>
    <source>
        <strain evidence="11 12">DSM 46092</strain>
    </source>
</reference>
<keyword evidence="6 11" id="KW-0418">Kinase</keyword>
<gene>
    <name evidence="11" type="ORF">ATK36_1378</name>
</gene>
<evidence type="ECO:0000256" key="9">
    <source>
        <dbReference type="SAM" id="Phobius"/>
    </source>
</evidence>
<keyword evidence="8" id="KW-0902">Two-component regulatory system</keyword>
<keyword evidence="3" id="KW-0597">Phosphoprotein</keyword>
<evidence type="ECO:0000256" key="2">
    <source>
        <dbReference type="ARBA" id="ARBA00012438"/>
    </source>
</evidence>
<keyword evidence="5" id="KW-0547">Nucleotide-binding</keyword>
<evidence type="ECO:0000256" key="4">
    <source>
        <dbReference type="ARBA" id="ARBA00022679"/>
    </source>
</evidence>
<dbReference type="CDD" id="cd16917">
    <property type="entry name" value="HATPase_UhpB-NarQ-NarX-like"/>
    <property type="match status" value="1"/>
</dbReference>
<feature type="domain" description="Signal transduction histidine kinase subgroup 3 dimerisation and phosphoacceptor" evidence="10">
    <location>
        <begin position="183"/>
        <end position="245"/>
    </location>
</feature>
<dbReference type="AlphaFoldDB" id="A0A2A9F509"/>
<evidence type="ECO:0000259" key="10">
    <source>
        <dbReference type="Pfam" id="PF07730"/>
    </source>
</evidence>
<dbReference type="GO" id="GO:0000155">
    <property type="term" value="F:phosphorelay sensor kinase activity"/>
    <property type="evidence" value="ECO:0007669"/>
    <property type="project" value="InterPro"/>
</dbReference>
<dbReference type="InterPro" id="IPR011712">
    <property type="entry name" value="Sig_transdc_His_kin_sub3_dim/P"/>
</dbReference>
<feature type="transmembrane region" description="Helical" evidence="9">
    <location>
        <begin position="118"/>
        <end position="138"/>
    </location>
</feature>
<feature type="transmembrane region" description="Helical" evidence="9">
    <location>
        <begin position="144"/>
        <end position="161"/>
    </location>
</feature>
<proteinExistence type="predicted"/>
<sequence>MSGELSATAATLVRRQWPVAVVLLVLIAADLTGTSSWTAGTFIAVTQMLVTCVLAVLSVLHPQRVAILAALAVIIGSALLTSVEHGSVGLHVASLASLVVVAAEVIGSNPATAAGGAAAVLIAASGVQFGMLGVAAGIRPVELTGFGLALCAGSVLGGLFLRGRVADRARAAAAEVAAARQAERLAMAREVHDVVAHHVTSIVVTANAQRWANRDDGTGSPFVELIVREGTAALEATRQLVQTLRFEESPGSTDLADAVAQAARRCAVPVDVRIDLPGRLPGELQSSALRIVTESLTNVSRHARDATRAVVEIAVTGAGRLCVRVCDDGAPGTRGRPERRRGYGIIGMVERAQLHGGELHAGRSDTGWEVEAMLPVRRP</sequence>
<name>A0A2A9F509_9PSEU</name>
<evidence type="ECO:0000256" key="5">
    <source>
        <dbReference type="ARBA" id="ARBA00022741"/>
    </source>
</evidence>
<comment type="catalytic activity">
    <reaction evidence="1">
        <text>ATP + protein L-histidine = ADP + protein N-phospho-L-histidine.</text>
        <dbReference type="EC" id="2.7.13.3"/>
    </reaction>
</comment>
<keyword evidence="7" id="KW-0067">ATP-binding</keyword>
<evidence type="ECO:0000313" key="11">
    <source>
        <dbReference type="EMBL" id="PFG46404.1"/>
    </source>
</evidence>
<keyword evidence="12" id="KW-1185">Reference proteome</keyword>
<dbReference type="RefSeq" id="WP_098510478.1">
    <property type="nucleotide sequence ID" value="NZ_JBIAKZ010000008.1"/>
</dbReference>
<keyword evidence="9" id="KW-0812">Transmembrane</keyword>
<dbReference type="GO" id="GO:0016020">
    <property type="term" value="C:membrane"/>
    <property type="evidence" value="ECO:0007669"/>
    <property type="project" value="InterPro"/>
</dbReference>
<dbReference type="InterPro" id="IPR050482">
    <property type="entry name" value="Sensor_HK_TwoCompSys"/>
</dbReference>
<accession>A0A2A9F509</accession>
<dbReference type="GO" id="GO:0046983">
    <property type="term" value="F:protein dimerization activity"/>
    <property type="evidence" value="ECO:0007669"/>
    <property type="project" value="InterPro"/>
</dbReference>
<dbReference type="InterPro" id="IPR036890">
    <property type="entry name" value="HATPase_C_sf"/>
</dbReference>
<dbReference type="PANTHER" id="PTHR24421:SF10">
    <property type="entry name" value="NITRATE_NITRITE SENSOR PROTEIN NARQ"/>
    <property type="match status" value="1"/>
</dbReference>
<feature type="transmembrane region" description="Helical" evidence="9">
    <location>
        <begin position="88"/>
        <end position="106"/>
    </location>
</feature>
<dbReference type="GO" id="GO:0005524">
    <property type="term" value="F:ATP binding"/>
    <property type="evidence" value="ECO:0007669"/>
    <property type="project" value="UniProtKB-KW"/>
</dbReference>
<protein>
    <recommendedName>
        <fullName evidence="2">histidine kinase</fullName>
        <ecNumber evidence="2">2.7.13.3</ecNumber>
    </recommendedName>
</protein>
<keyword evidence="9" id="KW-1133">Transmembrane helix</keyword>
<dbReference type="EMBL" id="PDJK01000002">
    <property type="protein sequence ID" value="PFG46404.1"/>
    <property type="molecule type" value="Genomic_DNA"/>
</dbReference>
<evidence type="ECO:0000256" key="1">
    <source>
        <dbReference type="ARBA" id="ARBA00000085"/>
    </source>
</evidence>
<dbReference type="Pfam" id="PF07730">
    <property type="entry name" value="HisKA_3"/>
    <property type="match status" value="1"/>
</dbReference>
<dbReference type="Gene3D" id="1.20.5.1930">
    <property type="match status" value="1"/>
</dbReference>
<organism evidence="11 12">
    <name type="scientific">Amycolatopsis sulphurea</name>
    <dbReference type="NCBI Taxonomy" id="76022"/>
    <lineage>
        <taxon>Bacteria</taxon>
        <taxon>Bacillati</taxon>
        <taxon>Actinomycetota</taxon>
        <taxon>Actinomycetes</taxon>
        <taxon>Pseudonocardiales</taxon>
        <taxon>Pseudonocardiaceae</taxon>
        <taxon>Amycolatopsis</taxon>
    </lineage>
</organism>
<dbReference type="EC" id="2.7.13.3" evidence="2"/>
<keyword evidence="4" id="KW-0808">Transferase</keyword>
<evidence type="ECO:0000256" key="8">
    <source>
        <dbReference type="ARBA" id="ARBA00023012"/>
    </source>
</evidence>
<dbReference type="Gene3D" id="3.30.565.10">
    <property type="entry name" value="Histidine kinase-like ATPase, C-terminal domain"/>
    <property type="match status" value="1"/>
</dbReference>
<evidence type="ECO:0000256" key="3">
    <source>
        <dbReference type="ARBA" id="ARBA00022553"/>
    </source>
</evidence>
<evidence type="ECO:0000313" key="12">
    <source>
        <dbReference type="Proteomes" id="UP000243542"/>
    </source>
</evidence>
<dbReference type="Proteomes" id="UP000243542">
    <property type="component" value="Unassembled WGS sequence"/>
</dbReference>
<feature type="transmembrane region" description="Helical" evidence="9">
    <location>
        <begin position="12"/>
        <end position="31"/>
    </location>
</feature>